<dbReference type="Gene3D" id="3.40.50.720">
    <property type="entry name" value="NAD(P)-binding Rossmann-like Domain"/>
    <property type="match status" value="1"/>
</dbReference>
<dbReference type="PRINTS" id="PR00080">
    <property type="entry name" value="SDRFAMILY"/>
</dbReference>
<dbReference type="GO" id="GO:0016616">
    <property type="term" value="F:oxidoreductase activity, acting on the CH-OH group of donors, NAD or NADP as acceptor"/>
    <property type="evidence" value="ECO:0007669"/>
    <property type="project" value="TreeGrafter"/>
</dbReference>
<gene>
    <name evidence="3" type="ORF">FRE64_00480</name>
</gene>
<feature type="domain" description="Ketoreductase" evidence="2">
    <location>
        <begin position="2"/>
        <end position="178"/>
    </location>
</feature>
<protein>
    <submittedName>
        <fullName evidence="3">SDR family oxidoreductase</fullName>
    </submittedName>
</protein>
<dbReference type="KEGG" id="enn:FRE64_00480"/>
<evidence type="ECO:0000259" key="2">
    <source>
        <dbReference type="SMART" id="SM00822"/>
    </source>
</evidence>
<evidence type="ECO:0000313" key="4">
    <source>
        <dbReference type="Proteomes" id="UP000318453"/>
    </source>
</evidence>
<organism evidence="3 4">
    <name type="scientific">Euhalothece natronophila Z-M001</name>
    <dbReference type="NCBI Taxonomy" id="522448"/>
    <lineage>
        <taxon>Bacteria</taxon>
        <taxon>Bacillati</taxon>
        <taxon>Cyanobacteriota</taxon>
        <taxon>Cyanophyceae</taxon>
        <taxon>Oscillatoriophycideae</taxon>
        <taxon>Chroococcales</taxon>
        <taxon>Halothecacae</taxon>
        <taxon>Halothece cluster</taxon>
        <taxon>Euhalothece</taxon>
    </lineage>
</organism>
<comment type="similarity">
    <text evidence="1">Belongs to the short-chain dehydrogenases/reductases (SDR) family.</text>
</comment>
<dbReference type="InterPro" id="IPR002347">
    <property type="entry name" value="SDR_fam"/>
</dbReference>
<accession>A0A5B8NH90</accession>
<dbReference type="EMBL" id="CP042326">
    <property type="protein sequence ID" value="QDZ38553.1"/>
    <property type="molecule type" value="Genomic_DNA"/>
</dbReference>
<evidence type="ECO:0000256" key="1">
    <source>
        <dbReference type="RuleBase" id="RU000363"/>
    </source>
</evidence>
<dbReference type="PRINTS" id="PR00081">
    <property type="entry name" value="GDHRDH"/>
</dbReference>
<dbReference type="RefSeq" id="WP_146294164.1">
    <property type="nucleotide sequence ID" value="NZ_CP042326.1"/>
</dbReference>
<dbReference type="InterPro" id="IPR052184">
    <property type="entry name" value="SDR_enzymes"/>
</dbReference>
<sequence>MANYLITGTNRGIGLEYCKQLQAKGETVIAVCREPSEELKALGVPVESGIDVTSDDSVAELVKRLQGTTIDVLINNAGIIEANSLENLDFESLERQFRVNAVAPLRVTKALLPLIPKGGKIVLMTSRMGSIEDNTSGGYYGYRMSKTALSMAGKSLAEDLKPRGIAVGILHPGMVQTRMTDFSGITTQESVQGLIQRIEELNLDNSGTFWHGVKGEVLPW</sequence>
<evidence type="ECO:0000313" key="3">
    <source>
        <dbReference type="EMBL" id="QDZ38553.1"/>
    </source>
</evidence>
<keyword evidence="4" id="KW-1185">Reference proteome</keyword>
<dbReference type="CDD" id="cd05325">
    <property type="entry name" value="carb_red_sniffer_like_SDR_c"/>
    <property type="match status" value="1"/>
</dbReference>
<dbReference type="InterPro" id="IPR036291">
    <property type="entry name" value="NAD(P)-bd_dom_sf"/>
</dbReference>
<dbReference type="SUPFAM" id="SSF51735">
    <property type="entry name" value="NAD(P)-binding Rossmann-fold domains"/>
    <property type="match status" value="1"/>
</dbReference>
<dbReference type="Proteomes" id="UP000318453">
    <property type="component" value="Chromosome"/>
</dbReference>
<reference evidence="3" key="1">
    <citation type="submission" date="2019-08" db="EMBL/GenBank/DDBJ databases">
        <title>Carotenoids and Carotenoid Binding Proteins in the Halophilic Cyanobacterium Euhalothece sp. ZM00.</title>
        <authorList>
            <person name="Cho S.M."/>
            <person name="Song J.Y."/>
            <person name="Park Y.-I."/>
        </authorList>
    </citation>
    <scope>NUCLEOTIDE SEQUENCE [LARGE SCALE GENOMIC DNA]</scope>
    <source>
        <strain evidence="3">Z-M001</strain>
    </source>
</reference>
<dbReference type="InterPro" id="IPR057326">
    <property type="entry name" value="KR_dom"/>
</dbReference>
<dbReference type="PANTHER" id="PTHR45458">
    <property type="entry name" value="SHORT-CHAIN DEHYDROGENASE/REDUCTASE SDR"/>
    <property type="match status" value="1"/>
</dbReference>
<name>A0A5B8NH90_9CHRO</name>
<dbReference type="AlphaFoldDB" id="A0A5B8NH90"/>
<dbReference type="Pfam" id="PF00106">
    <property type="entry name" value="adh_short"/>
    <property type="match status" value="1"/>
</dbReference>
<proteinExistence type="inferred from homology"/>
<dbReference type="SMART" id="SM00822">
    <property type="entry name" value="PKS_KR"/>
    <property type="match status" value="1"/>
</dbReference>
<dbReference type="OrthoDB" id="9785826at2"/>
<dbReference type="PANTHER" id="PTHR45458:SF1">
    <property type="entry name" value="SHORT CHAIN DEHYDROGENASE"/>
    <property type="match status" value="1"/>
</dbReference>